<organism evidence="1 2">
    <name type="scientific">Lepeophtheirus salmonis</name>
    <name type="common">Salmon louse</name>
    <name type="synonym">Caligus salmonis</name>
    <dbReference type="NCBI Taxonomy" id="72036"/>
    <lineage>
        <taxon>Eukaryota</taxon>
        <taxon>Metazoa</taxon>
        <taxon>Ecdysozoa</taxon>
        <taxon>Arthropoda</taxon>
        <taxon>Crustacea</taxon>
        <taxon>Multicrustacea</taxon>
        <taxon>Hexanauplia</taxon>
        <taxon>Copepoda</taxon>
        <taxon>Siphonostomatoida</taxon>
        <taxon>Caligidae</taxon>
        <taxon>Lepeophtheirus</taxon>
    </lineage>
</organism>
<dbReference type="AlphaFoldDB" id="A0A7R8H3H9"/>
<gene>
    <name evidence="1" type="ORF">LSAA_4984</name>
</gene>
<keyword evidence="2" id="KW-1185">Reference proteome</keyword>
<dbReference type="PANTHER" id="PTHR24559:SF435">
    <property type="entry name" value="RIBONUCLEASE H"/>
    <property type="match status" value="1"/>
</dbReference>
<dbReference type="InterPro" id="IPR053134">
    <property type="entry name" value="RNA-dir_DNA_polymerase"/>
</dbReference>
<dbReference type="PANTHER" id="PTHR24559">
    <property type="entry name" value="TRANSPOSON TY3-I GAG-POL POLYPROTEIN"/>
    <property type="match status" value="1"/>
</dbReference>
<dbReference type="SUPFAM" id="SSF56672">
    <property type="entry name" value="DNA/RNA polymerases"/>
    <property type="match status" value="1"/>
</dbReference>
<dbReference type="Gene3D" id="3.10.10.10">
    <property type="entry name" value="HIV Type 1 Reverse Transcriptase, subunit A, domain 1"/>
    <property type="match status" value="1"/>
</dbReference>
<name>A0A7R8H3H9_LEPSM</name>
<evidence type="ECO:0000313" key="1">
    <source>
        <dbReference type="EMBL" id="CAF2842859.1"/>
    </source>
</evidence>
<dbReference type="EMBL" id="HG994593">
    <property type="protein sequence ID" value="CAF2842859.1"/>
    <property type="molecule type" value="Genomic_DNA"/>
</dbReference>
<dbReference type="InterPro" id="IPR043502">
    <property type="entry name" value="DNA/RNA_pol_sf"/>
</dbReference>
<reference evidence="1" key="1">
    <citation type="submission" date="2021-02" db="EMBL/GenBank/DDBJ databases">
        <authorList>
            <person name="Bekaert M."/>
        </authorList>
    </citation>
    <scope>NUCLEOTIDE SEQUENCE</scope>
    <source>
        <strain evidence="1">IoA-00</strain>
    </source>
</reference>
<protein>
    <submittedName>
        <fullName evidence="1">(salmon louse) hypothetical protein</fullName>
    </submittedName>
</protein>
<evidence type="ECO:0000313" key="2">
    <source>
        <dbReference type="Proteomes" id="UP000675881"/>
    </source>
</evidence>
<dbReference type="Proteomes" id="UP000675881">
    <property type="component" value="Chromosome 14"/>
</dbReference>
<accession>A0A7R8H3H9</accession>
<dbReference type="OrthoDB" id="8033893at2759"/>
<sequence>MDAPQNHSVDEIVRLVRSYFSDNPDIRGESSNKSSLGAFRRTKELDCPNLVFLVPSRALLVLRFTLLVNGYNSSTIGNGSEEEFCSEPQHHIKHEIFTTGSPSYLSNCRITPGKEDIVKVEISKRIPAGIWRRSKSNWSSPIHLVKKQDGSWRMVGDYRQLNNITLPDGYPMPQIQDFI</sequence>
<proteinExistence type="predicted"/>
<dbReference type="GO" id="GO:0071897">
    <property type="term" value="P:DNA biosynthetic process"/>
    <property type="evidence" value="ECO:0007669"/>
    <property type="project" value="UniProtKB-ARBA"/>
</dbReference>